<comment type="subcellular location">
    <subcellularLocation>
        <location evidence="2">Membrane</location>
        <topology evidence="2">Multi-pass membrane protein</topology>
    </subcellularLocation>
</comment>
<evidence type="ECO:0000256" key="11">
    <source>
        <dbReference type="RuleBase" id="RU362031"/>
    </source>
</evidence>
<evidence type="ECO:0000313" key="13">
    <source>
        <dbReference type="EMBL" id="CAA6807789.1"/>
    </source>
</evidence>
<evidence type="ECO:0000256" key="10">
    <source>
        <dbReference type="ARBA" id="ARBA00023136"/>
    </source>
</evidence>
<keyword evidence="11" id="KW-0479">Metal-binding</keyword>
<dbReference type="PANTHER" id="PTHR42837">
    <property type="entry name" value="REGULATOR OF SIGMA-E PROTEASE RSEP"/>
    <property type="match status" value="1"/>
</dbReference>
<proteinExistence type="inferred from homology"/>
<dbReference type="InterPro" id="IPR001478">
    <property type="entry name" value="PDZ"/>
</dbReference>
<feature type="transmembrane region" description="Helical" evidence="11">
    <location>
        <begin position="431"/>
        <end position="449"/>
    </location>
</feature>
<dbReference type="GO" id="GO:0016020">
    <property type="term" value="C:membrane"/>
    <property type="evidence" value="ECO:0007669"/>
    <property type="project" value="UniProtKB-SubCell"/>
</dbReference>
<dbReference type="EC" id="3.4.24.-" evidence="11"/>
<evidence type="ECO:0000256" key="3">
    <source>
        <dbReference type="ARBA" id="ARBA00007931"/>
    </source>
</evidence>
<evidence type="ECO:0000256" key="6">
    <source>
        <dbReference type="ARBA" id="ARBA00022801"/>
    </source>
</evidence>
<accession>A0A6S6SKC7</accession>
<dbReference type="Pfam" id="PF17820">
    <property type="entry name" value="PDZ_6"/>
    <property type="match status" value="1"/>
</dbReference>
<organism evidence="13">
    <name type="scientific">uncultured Thiotrichaceae bacterium</name>
    <dbReference type="NCBI Taxonomy" id="298394"/>
    <lineage>
        <taxon>Bacteria</taxon>
        <taxon>Pseudomonadati</taxon>
        <taxon>Pseudomonadota</taxon>
        <taxon>Gammaproteobacteria</taxon>
        <taxon>Thiotrichales</taxon>
        <taxon>Thiotrichaceae</taxon>
        <taxon>environmental samples</taxon>
    </lineage>
</organism>
<comment type="similarity">
    <text evidence="3 11">Belongs to the peptidase M50B family.</text>
</comment>
<keyword evidence="6 11" id="KW-0378">Hydrolase</keyword>
<dbReference type="Pfam" id="PF02163">
    <property type="entry name" value="Peptidase_M50"/>
    <property type="match status" value="1"/>
</dbReference>
<sequence>MTILTAIFAFLITIGVLVAIHEYGHFWVARKLGVKVIRYSIGFGKPLWTYVSKKDPDQTEYVVAALPLGGYVKMVDEREGDVAEEDLPRAFNRQVVWKRFLIVLAGPMANFLFAIFAYGVMYMVGVEGIKPFVNKVIPETPAAIAGFQHKDRILAINDVEVDSLADTAITMLDEYLNDKSNVEVSVETESGTQAIRKLDLSDLALLKDDRDHLERIGFTPLMPYLPLVGKVMPNTAGADAGLMAEDKIISLGGHVFEDWSEFKPLIQKNGENPIDMVIERDGKQMTLTVTPRKGVHEGKEFVMVGIAVGGYVSQENHDKLSTIVSYGPLESMQQGVVKTWQMTALTFKFIGRLFTGEASVKNISGPVTIADYAGKSIIISFSVFLGFLAIVSVSLGVMNLLPVPMLDGGHLLFYTIEIIKGSPVSEAVQEMGMRVGISMVGALMVLAFYNDILKLLK</sequence>
<evidence type="ECO:0000256" key="7">
    <source>
        <dbReference type="ARBA" id="ARBA00022833"/>
    </source>
</evidence>
<keyword evidence="5 11" id="KW-0812">Transmembrane</keyword>
<dbReference type="SUPFAM" id="SSF50156">
    <property type="entry name" value="PDZ domain-like"/>
    <property type="match status" value="2"/>
</dbReference>
<reference evidence="13" key="1">
    <citation type="submission" date="2020-01" db="EMBL/GenBank/DDBJ databases">
        <authorList>
            <person name="Meier V. D."/>
            <person name="Meier V D."/>
        </authorList>
    </citation>
    <scope>NUCLEOTIDE SEQUENCE</scope>
    <source>
        <strain evidence="13">HLG_WM_MAG_07</strain>
    </source>
</reference>
<evidence type="ECO:0000259" key="12">
    <source>
        <dbReference type="SMART" id="SM00228"/>
    </source>
</evidence>
<feature type="transmembrane region" description="Helical" evidence="11">
    <location>
        <begin position="377"/>
        <end position="401"/>
    </location>
</feature>
<dbReference type="InterPro" id="IPR008915">
    <property type="entry name" value="Peptidase_M50"/>
</dbReference>
<gene>
    <name evidence="13" type="ORF">HELGO_WM12597</name>
</gene>
<dbReference type="EMBL" id="CACVAY010000034">
    <property type="protein sequence ID" value="CAA6807789.1"/>
    <property type="molecule type" value="Genomic_DNA"/>
</dbReference>
<feature type="domain" description="PDZ" evidence="12">
    <location>
        <begin position="120"/>
        <end position="190"/>
    </location>
</feature>
<keyword evidence="7 11" id="KW-0862">Zinc</keyword>
<dbReference type="AlphaFoldDB" id="A0A6S6SKC7"/>
<evidence type="ECO:0000256" key="4">
    <source>
        <dbReference type="ARBA" id="ARBA00022670"/>
    </source>
</evidence>
<protein>
    <recommendedName>
        <fullName evidence="11">Zinc metalloprotease</fullName>
        <ecNumber evidence="11">3.4.24.-</ecNumber>
    </recommendedName>
</protein>
<keyword evidence="4 13" id="KW-0645">Protease</keyword>
<feature type="transmembrane region" description="Helical" evidence="11">
    <location>
        <begin position="100"/>
        <end position="125"/>
    </location>
</feature>
<dbReference type="InterPro" id="IPR041489">
    <property type="entry name" value="PDZ_6"/>
</dbReference>
<dbReference type="GO" id="GO:0006508">
    <property type="term" value="P:proteolysis"/>
    <property type="evidence" value="ECO:0007669"/>
    <property type="project" value="UniProtKB-KW"/>
</dbReference>
<evidence type="ECO:0000256" key="5">
    <source>
        <dbReference type="ARBA" id="ARBA00022692"/>
    </source>
</evidence>
<evidence type="ECO:0000256" key="9">
    <source>
        <dbReference type="ARBA" id="ARBA00023049"/>
    </source>
</evidence>
<dbReference type="CDD" id="cd06163">
    <property type="entry name" value="S2P-M50_PDZ_RseP-like"/>
    <property type="match status" value="2"/>
</dbReference>
<dbReference type="CDD" id="cd23081">
    <property type="entry name" value="cpPDZ_EcRseP-like"/>
    <property type="match status" value="1"/>
</dbReference>
<comment type="cofactor">
    <cofactor evidence="1 11">
        <name>Zn(2+)</name>
        <dbReference type="ChEBI" id="CHEBI:29105"/>
    </cofactor>
</comment>
<keyword evidence="8 11" id="KW-1133">Transmembrane helix</keyword>
<evidence type="ECO:0000256" key="2">
    <source>
        <dbReference type="ARBA" id="ARBA00004141"/>
    </source>
</evidence>
<dbReference type="SMART" id="SM00228">
    <property type="entry name" value="PDZ"/>
    <property type="match status" value="2"/>
</dbReference>
<evidence type="ECO:0000256" key="8">
    <source>
        <dbReference type="ARBA" id="ARBA00022989"/>
    </source>
</evidence>
<dbReference type="NCBIfam" id="TIGR00054">
    <property type="entry name" value="RIP metalloprotease RseP"/>
    <property type="match status" value="1"/>
</dbReference>
<dbReference type="Gene3D" id="2.30.42.10">
    <property type="match status" value="2"/>
</dbReference>
<keyword evidence="9 11" id="KW-0482">Metalloprotease</keyword>
<dbReference type="InterPro" id="IPR036034">
    <property type="entry name" value="PDZ_sf"/>
</dbReference>
<keyword evidence="10 11" id="KW-0472">Membrane</keyword>
<evidence type="ECO:0000256" key="1">
    <source>
        <dbReference type="ARBA" id="ARBA00001947"/>
    </source>
</evidence>
<name>A0A6S6SKC7_9GAMM</name>
<feature type="domain" description="PDZ" evidence="12">
    <location>
        <begin position="214"/>
        <end position="282"/>
    </location>
</feature>
<dbReference type="GO" id="GO:0046872">
    <property type="term" value="F:metal ion binding"/>
    <property type="evidence" value="ECO:0007669"/>
    <property type="project" value="UniProtKB-KW"/>
</dbReference>
<dbReference type="InterPro" id="IPR004387">
    <property type="entry name" value="Pept_M50_Zn"/>
</dbReference>
<dbReference type="GO" id="GO:0004222">
    <property type="term" value="F:metalloendopeptidase activity"/>
    <property type="evidence" value="ECO:0007669"/>
    <property type="project" value="InterPro"/>
</dbReference>
<dbReference type="PANTHER" id="PTHR42837:SF2">
    <property type="entry name" value="MEMBRANE METALLOPROTEASE ARASP2, CHLOROPLASTIC-RELATED"/>
    <property type="match status" value="1"/>
</dbReference>